<dbReference type="PANTHER" id="PTHR10790">
    <property type="entry name" value="TPR-DOMAIN CONTAINING PROTEIN"/>
    <property type="match status" value="1"/>
</dbReference>
<protein>
    <submittedName>
        <fullName evidence="3">Glycosyltransferase family 39 protein</fullName>
    </submittedName>
</protein>
<dbReference type="Proteomes" id="UP000614469">
    <property type="component" value="Unassembled WGS sequence"/>
</dbReference>
<feature type="transmembrane region" description="Helical" evidence="1">
    <location>
        <begin position="126"/>
        <end position="143"/>
    </location>
</feature>
<evidence type="ECO:0000313" key="4">
    <source>
        <dbReference type="Proteomes" id="UP000614469"/>
    </source>
</evidence>
<feature type="transmembrane region" description="Helical" evidence="1">
    <location>
        <begin position="252"/>
        <end position="270"/>
    </location>
</feature>
<keyword evidence="1" id="KW-0472">Membrane</keyword>
<feature type="transmembrane region" description="Helical" evidence="1">
    <location>
        <begin position="150"/>
        <end position="170"/>
    </location>
</feature>
<feature type="transmembrane region" description="Helical" evidence="1">
    <location>
        <begin position="176"/>
        <end position="193"/>
    </location>
</feature>
<feature type="transmembrane region" description="Helical" evidence="1">
    <location>
        <begin position="1198"/>
        <end position="1216"/>
    </location>
</feature>
<feature type="transmembrane region" description="Helical" evidence="1">
    <location>
        <begin position="1350"/>
        <end position="1370"/>
    </location>
</feature>
<dbReference type="InterPro" id="IPR038731">
    <property type="entry name" value="RgtA/B/C-like"/>
</dbReference>
<feature type="transmembrane region" description="Helical" evidence="1">
    <location>
        <begin position="858"/>
        <end position="881"/>
    </location>
</feature>
<evidence type="ECO:0000256" key="1">
    <source>
        <dbReference type="SAM" id="Phobius"/>
    </source>
</evidence>
<feature type="transmembrane region" description="Helical" evidence="1">
    <location>
        <begin position="1440"/>
        <end position="1462"/>
    </location>
</feature>
<keyword evidence="1" id="KW-1133">Transmembrane helix</keyword>
<evidence type="ECO:0000313" key="3">
    <source>
        <dbReference type="EMBL" id="MBC8333958.1"/>
    </source>
</evidence>
<dbReference type="EMBL" id="JACNJN010000035">
    <property type="protein sequence ID" value="MBC8333958.1"/>
    <property type="molecule type" value="Genomic_DNA"/>
</dbReference>
<dbReference type="Pfam" id="PF13231">
    <property type="entry name" value="PMT_2"/>
    <property type="match status" value="1"/>
</dbReference>
<feature type="transmembrane region" description="Helical" evidence="1">
    <location>
        <begin position="228"/>
        <end position="246"/>
    </location>
</feature>
<feature type="transmembrane region" description="Helical" evidence="1">
    <location>
        <begin position="917"/>
        <end position="935"/>
    </location>
</feature>
<feature type="transmembrane region" description="Helical" evidence="1">
    <location>
        <begin position="893"/>
        <end position="911"/>
    </location>
</feature>
<accession>A0A8J6TDY7</accession>
<reference evidence="3 4" key="1">
    <citation type="submission" date="2020-08" db="EMBL/GenBank/DDBJ databases">
        <title>Bridging the membrane lipid divide: bacteria of the FCB group superphylum have the potential to synthesize archaeal ether lipids.</title>
        <authorList>
            <person name="Villanueva L."/>
            <person name="Von Meijenfeldt F.A.B."/>
            <person name="Westbye A.B."/>
            <person name="Yadav S."/>
            <person name="Hopmans E.C."/>
            <person name="Dutilh B.E."/>
            <person name="Sinninghe Damste J.S."/>
        </authorList>
    </citation>
    <scope>NUCLEOTIDE SEQUENCE [LARGE SCALE GENOMIC DNA]</scope>
    <source>
        <strain evidence="3">NIOZ-UU36</strain>
    </source>
</reference>
<dbReference type="PANTHER" id="PTHR10790:SF51">
    <property type="entry name" value="TETRATRICOPEPTIDE REPEAT PROTEIN"/>
    <property type="match status" value="1"/>
</dbReference>
<feature type="transmembrane region" description="Helical" evidence="1">
    <location>
        <begin position="1311"/>
        <end position="1330"/>
    </location>
</feature>
<feature type="transmembrane region" description="Helical" evidence="1">
    <location>
        <begin position="1228"/>
        <end position="1246"/>
    </location>
</feature>
<feature type="transmembrane region" description="Helical" evidence="1">
    <location>
        <begin position="462"/>
        <end position="486"/>
    </location>
</feature>
<feature type="transmembrane region" description="Helical" evidence="1">
    <location>
        <begin position="421"/>
        <end position="442"/>
    </location>
</feature>
<feature type="transmembrane region" description="Helical" evidence="1">
    <location>
        <begin position="1100"/>
        <end position="1123"/>
    </location>
</feature>
<comment type="caution">
    <text evidence="3">The sequence shown here is derived from an EMBL/GenBank/DDBJ whole genome shotgun (WGS) entry which is preliminary data.</text>
</comment>
<name>A0A8J6TDY7_9CHLR</name>
<dbReference type="InterPro" id="IPR018746">
    <property type="entry name" value="DUF2298"/>
</dbReference>
<evidence type="ECO:0000259" key="2">
    <source>
        <dbReference type="Pfam" id="PF13231"/>
    </source>
</evidence>
<feature type="transmembrane region" description="Helical" evidence="1">
    <location>
        <begin position="1252"/>
        <end position="1270"/>
    </location>
</feature>
<feature type="transmembrane region" description="Helical" evidence="1">
    <location>
        <begin position="1396"/>
        <end position="1420"/>
    </location>
</feature>
<feature type="transmembrane region" description="Helical" evidence="1">
    <location>
        <begin position="394"/>
        <end position="409"/>
    </location>
</feature>
<feature type="transmembrane region" description="Helical" evidence="1">
    <location>
        <begin position="1474"/>
        <end position="1495"/>
    </location>
</feature>
<organism evidence="3 4">
    <name type="scientific">Candidatus Desulfolinea nitratireducens</name>
    <dbReference type="NCBI Taxonomy" id="2841698"/>
    <lineage>
        <taxon>Bacteria</taxon>
        <taxon>Bacillati</taxon>
        <taxon>Chloroflexota</taxon>
        <taxon>Anaerolineae</taxon>
        <taxon>Anaerolineales</taxon>
        <taxon>Anaerolineales incertae sedis</taxon>
        <taxon>Candidatus Desulfolinea</taxon>
    </lineage>
</organism>
<keyword evidence="1" id="KW-0812">Transmembrane</keyword>
<proteinExistence type="predicted"/>
<feature type="transmembrane region" description="Helical" evidence="1">
    <location>
        <begin position="290"/>
        <end position="308"/>
    </location>
</feature>
<dbReference type="NCBIfam" id="TIGR03662">
    <property type="entry name" value="Chlor_Arch_YYY"/>
    <property type="match status" value="1"/>
</dbReference>
<gene>
    <name evidence="3" type="ORF">H8E29_01725</name>
</gene>
<feature type="transmembrane region" description="Helical" evidence="1">
    <location>
        <begin position="955"/>
        <end position="975"/>
    </location>
</feature>
<sequence>MNDTKNKHSLFYDIALVLIILAGFWFRSVGLDWDDGQHLHPDERFLTMVETAIIPVESADELIGAPPTGCESWGGYFDTACSSLNPHNRGHGFFVYGTLPIFAARYVAEWVGETGYSQVNLIGRQLSALADLLSIVVLYFIVARLYGRKVALLSAAFSTFAVLQIQQSHFFTVDTFTNFFMFLAIYFAVEIAFRSNLKKEGTSPLSLRERAEGEGHYKTSNTDYITQLIRNPLFLYSIGFGLALGMAVASKINAAVLAILLPAAFAFRFMQPVDEVEESAKHRQLDWTQITVFLIVGGFASLLAFRLFQPYAFSGPGFFGVIPNETWIGNIMEQRAQASGDADLPFAFQWARRSKLYSFENLTKWGLGYPLGILAWAGFLWMGWRILKGERYHLLLWGWTAFYFLWQSTQFNPTMRYQLPIYPLLAMMAAWGVFKLASFNKLRTVSLKVGKFKSKTFQFSNIPTLLAVLIGSSVLIATALWAYAFVQIYQNPHPRVAATRWIFRNVPGPINLRIKQGDGEFYQQPLTYPMGTPLQADMPYGNHFVPKVDGLLTEVTLAHVQDLVDSDPKTLSMLISAQPNLPPEQALANASLTADFSTDELQTLVLDSPIMLVAGETYFFTLSTDAGSLTVKGAAPINESSWDDGLPLRMDGYDGFGGIYQNGLNMEMYWEDNAAKLTRFTENLEKGEYLFISSNRQWATTTRVEERYPLSKAYYEYLIGCPPEKDVIWCYNVAQPGDFEEQLGYELVEVFESFPTLDIPGLIHWEVNDQFAEEAFTVYDHTKVLIFKKSPNFDVDRVRTLLGAVDLSNVVNLTPKAAGNYKPGETKDLMLSEEDWAQQRAGGTWSELFDADSPINKYPLLGLLLWYFFVFILGVFTYPIVRMAFPGLADKGYPLSRALGLVLLAYFPWLLGSFGIPYSRLTIALVLATIMLIGAWQAYRQRDALRIEWQENRKYYLMIEGLFLAFFLIDLLIRIGNPDLWHPSKGGERPMDLSYLHAVLKSTSFPPYDPWFAGGYINYYYYGFVLVGTPVKLLGLTPTTAYNFILPTLFAMVGTGAFSIGWNLLGRTSIRNTREVAEDINSESPNPNIESQISKFKTRFIAGISAAAGMILLGNLGTIRTVYHGLQRIIDSNGHYADINVFEHLWLAIRGFAKMTTGAILPLRGGDWYWLPSRVIPAPGDVEPITEFPLFTFLYSDLHAHMIVLPLAVLAIAWALSFVHARLNGKMSFFQITFELAMGGLIIGAMRPTNTWDIFAYLPLAALVVGYALFRSSHYRLRGDLQSPNLQNSAGLQIQPEQGESKSIIFRTGTALAGMAALAIFATIFYQPYIASFGQAYGETRLWTGSHTPLSSYFTHWGLFLFVIVSWMWWETHEWMANTPLSALNKLRPHRSTMNLFGAALLAFLIWLAFLGVGIGWIALPLAFWAGLLILRADLDEGKRLVLFLVGTGLVLTIAVELIVLVGDIGRMNTVFKLYLQTWTFFALSGGASLGWLLPEITKKWTPNWRSAWQSVAIVLLAGAALFTVTATFDKIRDRTASEAPPGLDGMAYMATASHWDEEDMDLGQDYQGILWMRENVDGSPVIVEANTPEYRWGSRYTIYTGLPGVVGWNWHQRQQRALIPPNLITDRVEEIRAFYETTDLSEAELFLQKYEVRYIVLGQVEQNYYPGEGLEKFESYEGGLWDEVFRDKDTVIYAVK</sequence>
<feature type="transmembrane region" description="Helical" evidence="1">
    <location>
        <begin position="1507"/>
        <end position="1529"/>
    </location>
</feature>
<feature type="transmembrane region" description="Helical" evidence="1">
    <location>
        <begin position="9"/>
        <end position="26"/>
    </location>
</feature>
<feature type="transmembrane region" description="Helical" evidence="1">
    <location>
        <begin position="367"/>
        <end position="387"/>
    </location>
</feature>
<feature type="domain" description="Glycosyltransferase RgtA/B/C/D-like" evidence="2">
    <location>
        <begin position="124"/>
        <end position="194"/>
    </location>
</feature>
<dbReference type="Pfam" id="PF10060">
    <property type="entry name" value="DUF2298"/>
    <property type="match status" value="1"/>
</dbReference>
<feature type="transmembrane region" description="Helical" evidence="1">
    <location>
        <begin position="1044"/>
        <end position="1065"/>
    </location>
</feature>